<evidence type="ECO:0000313" key="3">
    <source>
        <dbReference type="Proteomes" id="UP000032304"/>
    </source>
</evidence>
<dbReference type="AlphaFoldDB" id="A0A0D2SEA4"/>
<gene>
    <name evidence="2" type="ORF">B456_007G160400</name>
</gene>
<keyword evidence="1" id="KW-0472">Membrane</keyword>
<proteinExistence type="predicted"/>
<dbReference type="Gramene" id="KJB42619">
    <property type="protein sequence ID" value="KJB42619"/>
    <property type="gene ID" value="B456_007G160400"/>
</dbReference>
<keyword evidence="3" id="KW-1185">Reference proteome</keyword>
<accession>A0A0D2SEA4</accession>
<feature type="transmembrane region" description="Helical" evidence="1">
    <location>
        <begin position="48"/>
        <end position="76"/>
    </location>
</feature>
<dbReference type="EMBL" id="CM001746">
    <property type="protein sequence ID" value="KJB42619.1"/>
    <property type="molecule type" value="Genomic_DNA"/>
</dbReference>
<protein>
    <submittedName>
        <fullName evidence="2">Uncharacterized protein</fullName>
    </submittedName>
</protein>
<keyword evidence="1" id="KW-0812">Transmembrane</keyword>
<sequence length="92" mass="10890">MLFVSKNLHDFKASQLLGWVADRIDSVNQIMEKYLRYVNSAGITHLNLIFFLLVFQALFLLAYSFSFPSYFLNFLLKRKNGCKRTLRKMNLF</sequence>
<organism evidence="2 3">
    <name type="scientific">Gossypium raimondii</name>
    <name type="common">Peruvian cotton</name>
    <name type="synonym">Gossypium klotzschianum subsp. raimondii</name>
    <dbReference type="NCBI Taxonomy" id="29730"/>
    <lineage>
        <taxon>Eukaryota</taxon>
        <taxon>Viridiplantae</taxon>
        <taxon>Streptophyta</taxon>
        <taxon>Embryophyta</taxon>
        <taxon>Tracheophyta</taxon>
        <taxon>Spermatophyta</taxon>
        <taxon>Magnoliopsida</taxon>
        <taxon>eudicotyledons</taxon>
        <taxon>Gunneridae</taxon>
        <taxon>Pentapetalae</taxon>
        <taxon>rosids</taxon>
        <taxon>malvids</taxon>
        <taxon>Malvales</taxon>
        <taxon>Malvaceae</taxon>
        <taxon>Malvoideae</taxon>
        <taxon>Gossypium</taxon>
    </lineage>
</organism>
<dbReference type="Proteomes" id="UP000032304">
    <property type="component" value="Chromosome 7"/>
</dbReference>
<name>A0A0D2SEA4_GOSRA</name>
<keyword evidence="1" id="KW-1133">Transmembrane helix</keyword>
<reference evidence="2 3" key="1">
    <citation type="journal article" date="2012" name="Nature">
        <title>Repeated polyploidization of Gossypium genomes and the evolution of spinnable cotton fibres.</title>
        <authorList>
            <person name="Paterson A.H."/>
            <person name="Wendel J.F."/>
            <person name="Gundlach H."/>
            <person name="Guo H."/>
            <person name="Jenkins J."/>
            <person name="Jin D."/>
            <person name="Llewellyn D."/>
            <person name="Showmaker K.C."/>
            <person name="Shu S."/>
            <person name="Udall J."/>
            <person name="Yoo M.J."/>
            <person name="Byers R."/>
            <person name="Chen W."/>
            <person name="Doron-Faigenboim A."/>
            <person name="Duke M.V."/>
            <person name="Gong L."/>
            <person name="Grimwood J."/>
            <person name="Grover C."/>
            <person name="Grupp K."/>
            <person name="Hu G."/>
            <person name="Lee T.H."/>
            <person name="Li J."/>
            <person name="Lin L."/>
            <person name="Liu T."/>
            <person name="Marler B.S."/>
            <person name="Page J.T."/>
            <person name="Roberts A.W."/>
            <person name="Romanel E."/>
            <person name="Sanders W.S."/>
            <person name="Szadkowski E."/>
            <person name="Tan X."/>
            <person name="Tang H."/>
            <person name="Xu C."/>
            <person name="Wang J."/>
            <person name="Wang Z."/>
            <person name="Zhang D."/>
            <person name="Zhang L."/>
            <person name="Ashrafi H."/>
            <person name="Bedon F."/>
            <person name="Bowers J.E."/>
            <person name="Brubaker C.L."/>
            <person name="Chee P.W."/>
            <person name="Das S."/>
            <person name="Gingle A.R."/>
            <person name="Haigler C.H."/>
            <person name="Harker D."/>
            <person name="Hoffmann L.V."/>
            <person name="Hovav R."/>
            <person name="Jones D.C."/>
            <person name="Lemke C."/>
            <person name="Mansoor S."/>
            <person name="ur Rahman M."/>
            <person name="Rainville L.N."/>
            <person name="Rambani A."/>
            <person name="Reddy U.K."/>
            <person name="Rong J.K."/>
            <person name="Saranga Y."/>
            <person name="Scheffler B.E."/>
            <person name="Scheffler J.A."/>
            <person name="Stelly D.M."/>
            <person name="Triplett B.A."/>
            <person name="Van Deynze A."/>
            <person name="Vaslin M.F."/>
            <person name="Waghmare V.N."/>
            <person name="Walford S.A."/>
            <person name="Wright R.J."/>
            <person name="Zaki E.A."/>
            <person name="Zhang T."/>
            <person name="Dennis E.S."/>
            <person name="Mayer K.F."/>
            <person name="Peterson D.G."/>
            <person name="Rokhsar D.S."/>
            <person name="Wang X."/>
            <person name="Schmutz J."/>
        </authorList>
    </citation>
    <scope>NUCLEOTIDE SEQUENCE [LARGE SCALE GENOMIC DNA]</scope>
</reference>
<evidence type="ECO:0000256" key="1">
    <source>
        <dbReference type="SAM" id="Phobius"/>
    </source>
</evidence>
<evidence type="ECO:0000313" key="2">
    <source>
        <dbReference type="EMBL" id="KJB42619.1"/>
    </source>
</evidence>